<gene>
    <name evidence="1" type="ORF">MPL1032_240162</name>
</gene>
<protein>
    <submittedName>
        <fullName evidence="1">Uncharacterized protein</fullName>
    </submittedName>
</protein>
<dbReference type="AlphaFoldDB" id="A0A0K2W176"/>
<sequence length="60" mass="7032">MQCQCSAFSDPLRNHHRKNVNRAKTFKHICAVSAPEGRDLLLGVRREKRPRSDVFRTLRQ</sequence>
<evidence type="ECO:0000313" key="2">
    <source>
        <dbReference type="Proteomes" id="UP000182888"/>
    </source>
</evidence>
<proteinExistence type="predicted"/>
<evidence type="ECO:0000313" key="1">
    <source>
        <dbReference type="EMBL" id="CDX58568.1"/>
    </source>
</evidence>
<dbReference type="EMBL" id="CCND01000017">
    <property type="protein sequence ID" value="CDX58568.1"/>
    <property type="molecule type" value="Genomic_DNA"/>
</dbReference>
<name>A0A0K2W176_MESPL</name>
<organism evidence="1 2">
    <name type="scientific">Mesorhizobium plurifarium</name>
    <dbReference type="NCBI Taxonomy" id="69974"/>
    <lineage>
        <taxon>Bacteria</taxon>
        <taxon>Pseudomonadati</taxon>
        <taxon>Pseudomonadota</taxon>
        <taxon>Alphaproteobacteria</taxon>
        <taxon>Hyphomicrobiales</taxon>
        <taxon>Phyllobacteriaceae</taxon>
        <taxon>Mesorhizobium</taxon>
    </lineage>
</organism>
<dbReference type="Proteomes" id="UP000182888">
    <property type="component" value="Unassembled WGS sequence"/>
</dbReference>
<accession>A0A0K2W176</accession>
<reference evidence="2" key="1">
    <citation type="submission" date="2014-08" db="EMBL/GenBank/DDBJ databases">
        <authorList>
            <person name="Edwards T."/>
        </authorList>
    </citation>
    <scope>NUCLEOTIDE SEQUENCE [LARGE SCALE GENOMIC DNA]</scope>
</reference>